<evidence type="ECO:0000313" key="2">
    <source>
        <dbReference type="EMBL" id="TNV72760.1"/>
    </source>
</evidence>
<accession>A0A8J8NE70</accession>
<dbReference type="AlphaFoldDB" id="A0A8J8NE70"/>
<organism evidence="2 3">
    <name type="scientific">Halteria grandinella</name>
    <dbReference type="NCBI Taxonomy" id="5974"/>
    <lineage>
        <taxon>Eukaryota</taxon>
        <taxon>Sar</taxon>
        <taxon>Alveolata</taxon>
        <taxon>Ciliophora</taxon>
        <taxon>Intramacronucleata</taxon>
        <taxon>Spirotrichea</taxon>
        <taxon>Stichotrichia</taxon>
        <taxon>Sporadotrichida</taxon>
        <taxon>Halteriidae</taxon>
        <taxon>Halteria</taxon>
    </lineage>
</organism>
<name>A0A8J8NE70_HALGN</name>
<protein>
    <submittedName>
        <fullName evidence="2">Uncharacterized protein</fullName>
    </submittedName>
</protein>
<gene>
    <name evidence="2" type="ORF">FGO68_gene4478</name>
</gene>
<sequence>MSTSQFCDCSSFRFRAITAALIISCTPFQSSVQSTSQIHFLSRWFQSFSSGKQRVSNGLVRACARKSSTVRPSICGTAATLTPERFMYCIQCKHRQLTSFFALVIYLRKYILTVSILGRYASHSQVRKVNTSFLDCIFSMSCRTLTYSTLACAGFYCIYIYLGGT</sequence>
<evidence type="ECO:0000256" key="1">
    <source>
        <dbReference type="SAM" id="Phobius"/>
    </source>
</evidence>
<evidence type="ECO:0000313" key="3">
    <source>
        <dbReference type="Proteomes" id="UP000785679"/>
    </source>
</evidence>
<keyword evidence="1" id="KW-0472">Membrane</keyword>
<reference evidence="2" key="1">
    <citation type="submission" date="2019-06" db="EMBL/GenBank/DDBJ databases">
        <authorList>
            <person name="Zheng W."/>
        </authorList>
    </citation>
    <scope>NUCLEOTIDE SEQUENCE</scope>
    <source>
        <strain evidence="2">QDHG01</strain>
    </source>
</reference>
<keyword evidence="1" id="KW-0812">Transmembrane</keyword>
<keyword evidence="1" id="KW-1133">Transmembrane helix</keyword>
<dbReference type="EMBL" id="RRYP01021054">
    <property type="protein sequence ID" value="TNV72760.1"/>
    <property type="molecule type" value="Genomic_DNA"/>
</dbReference>
<keyword evidence="3" id="KW-1185">Reference proteome</keyword>
<feature type="transmembrane region" description="Helical" evidence="1">
    <location>
        <begin position="142"/>
        <end position="162"/>
    </location>
</feature>
<comment type="caution">
    <text evidence="2">The sequence shown here is derived from an EMBL/GenBank/DDBJ whole genome shotgun (WGS) entry which is preliminary data.</text>
</comment>
<proteinExistence type="predicted"/>
<feature type="transmembrane region" description="Helical" evidence="1">
    <location>
        <begin position="100"/>
        <end position="121"/>
    </location>
</feature>
<dbReference type="Proteomes" id="UP000785679">
    <property type="component" value="Unassembled WGS sequence"/>
</dbReference>